<keyword evidence="3" id="KW-1185">Reference proteome</keyword>
<sequence length="846" mass="93703">MSTVAERLAEAHETLLTLYSSIPVLSPCLDKIKTNHAEFIALNSRLRQLQDIIAAGQYRTDKIRKQLDSVFTLNKAECERVYHQEINQLKAYEDERRACLRKRDDVVTLKYKLQKERAVLLEETRQLKRVNESVFDRSKDTVANTDFPEELYWQLELKEYDAKIDTLKRQLIRYNTALTCLARAANLTEAALMAFLGFPDAAYKVWRVEYALKATQRMRLYLRVELSLTNAYVNEDSAREACPNIMHSLAKPIKVSSVQGYFGTSAKEPTANTSKKNHPVVTFNDEAPLRTYIAHLRSAHKTAELLVAQETERMNAMQANRESIIPMIARIRRHVFQNSCLGGIQIEGWENELGQPLLGSEADYLVRGGIREIEPESASRPGPATHSHSAQSTARVGMDIEDENTTLGERRGSGGDQARVPDTEERETTIYHNNPLIVDNGRVTLSAGRAPLSTLAPGNILGSEVLMQVDRQRRQSEAQFQSRTRSKSRTRRSFEGGPSNSEGHHRLSALGNLILNNTTVDIGGDLGTSLSAPSTQGEREGRKKSRGFFGFARSRRGSIAGGDDAVVPSVSSNHSSIFSLTGRRNRSSADMSSIPMERSITVATLPGGSTQTSASNEAAQSGHRRNVPSISISNQDGVTSEVEHPHPLRRTFFENASLSNLPTGRPRVMSMDEYIGVGAVQRPGEYHHSSSEFDLVSGSAPLIPSYEEHERHQVVDPESVQMIANSGTFESGLSSLAEHDEAENAGDVQGGRTSAQGQNDVYLPNFYSGGRRYASSRVRSRSLSPHPMPTSFESMTLVNVGDSTGRTGRAYYQGYNYSHSDQPTCAPQGEAPPPDYIVRPPEYTAE</sequence>
<evidence type="ECO:0000256" key="1">
    <source>
        <dbReference type="SAM" id="MobiDB-lite"/>
    </source>
</evidence>
<feature type="region of interest" description="Disordered" evidence="1">
    <location>
        <begin position="606"/>
        <end position="641"/>
    </location>
</feature>
<protein>
    <submittedName>
        <fullName evidence="2">Uncharacterized protein</fullName>
    </submittedName>
</protein>
<feature type="region of interest" description="Disordered" evidence="1">
    <location>
        <begin position="741"/>
        <end position="760"/>
    </location>
</feature>
<feature type="compositionally biased region" description="Polar residues" evidence="1">
    <location>
        <begin position="628"/>
        <end position="638"/>
    </location>
</feature>
<organism evidence="2 3">
    <name type="scientific">Podila minutissima</name>
    <dbReference type="NCBI Taxonomy" id="64525"/>
    <lineage>
        <taxon>Eukaryota</taxon>
        <taxon>Fungi</taxon>
        <taxon>Fungi incertae sedis</taxon>
        <taxon>Mucoromycota</taxon>
        <taxon>Mortierellomycotina</taxon>
        <taxon>Mortierellomycetes</taxon>
        <taxon>Mortierellales</taxon>
        <taxon>Mortierellaceae</taxon>
        <taxon>Podila</taxon>
    </lineage>
</organism>
<reference evidence="2" key="1">
    <citation type="journal article" date="2020" name="Fungal Divers.">
        <title>Resolving the Mortierellaceae phylogeny through synthesis of multi-gene phylogenetics and phylogenomics.</title>
        <authorList>
            <person name="Vandepol N."/>
            <person name="Liber J."/>
            <person name="Desiro A."/>
            <person name="Na H."/>
            <person name="Kennedy M."/>
            <person name="Barry K."/>
            <person name="Grigoriev I.V."/>
            <person name="Miller A.N."/>
            <person name="O'Donnell K."/>
            <person name="Stajich J.E."/>
            <person name="Bonito G."/>
        </authorList>
    </citation>
    <scope>NUCLEOTIDE SEQUENCE</scope>
    <source>
        <strain evidence="2">NVP1</strain>
    </source>
</reference>
<dbReference type="Proteomes" id="UP000696485">
    <property type="component" value="Unassembled WGS sequence"/>
</dbReference>
<feature type="compositionally biased region" description="Basic and acidic residues" evidence="1">
    <location>
        <begin position="408"/>
        <end position="429"/>
    </location>
</feature>
<evidence type="ECO:0000313" key="3">
    <source>
        <dbReference type="Proteomes" id="UP000696485"/>
    </source>
</evidence>
<feature type="region of interest" description="Disordered" evidence="1">
    <location>
        <begin position="526"/>
        <end position="548"/>
    </location>
</feature>
<gene>
    <name evidence="2" type="ORF">BG006_000088</name>
</gene>
<feature type="region of interest" description="Disordered" evidence="1">
    <location>
        <begin position="821"/>
        <end position="846"/>
    </location>
</feature>
<accession>A0A9P5VHV7</accession>
<evidence type="ECO:0000313" key="2">
    <source>
        <dbReference type="EMBL" id="KAF9324957.1"/>
    </source>
</evidence>
<proteinExistence type="predicted"/>
<feature type="region of interest" description="Disordered" evidence="1">
    <location>
        <begin position="375"/>
        <end position="430"/>
    </location>
</feature>
<comment type="caution">
    <text evidence="2">The sequence shown here is derived from an EMBL/GenBank/DDBJ whole genome shotgun (WGS) entry which is preliminary data.</text>
</comment>
<feature type="region of interest" description="Disordered" evidence="1">
    <location>
        <begin position="472"/>
        <end position="505"/>
    </location>
</feature>
<name>A0A9P5VHV7_9FUNG</name>
<dbReference type="EMBL" id="JAAAUY010001001">
    <property type="protein sequence ID" value="KAF9324957.1"/>
    <property type="molecule type" value="Genomic_DNA"/>
</dbReference>
<dbReference type="AlphaFoldDB" id="A0A9P5VHV7"/>
<feature type="compositionally biased region" description="Polar residues" evidence="1">
    <location>
        <begin position="607"/>
        <end position="619"/>
    </location>
</feature>